<proteinExistence type="predicted"/>
<organism evidence="2 3">
    <name type="scientific">Methylocella silvestris</name>
    <dbReference type="NCBI Taxonomy" id="199596"/>
    <lineage>
        <taxon>Bacteria</taxon>
        <taxon>Pseudomonadati</taxon>
        <taxon>Pseudomonadota</taxon>
        <taxon>Alphaproteobacteria</taxon>
        <taxon>Hyphomicrobiales</taxon>
        <taxon>Beijerinckiaceae</taxon>
        <taxon>Methylocella</taxon>
    </lineage>
</organism>
<dbReference type="AlphaFoldDB" id="A0A2J7TMJ0"/>
<sequence>MNDVIAARAIHVLAIVIWIGGVAMITLSILPAARSRELGPDRLKAFEAVERRFASIARIAVLLAGLSGLYMVYRQGLWARFSQGEFWWMHAMVFVWLVFAFLLFIAEPLFLHRVFHEWGRRDPEAALTALQRGHIVLLTLSLATIFGAVAGAQGWGLF</sequence>
<keyword evidence="1" id="KW-0812">Transmembrane</keyword>
<keyword evidence="1" id="KW-0472">Membrane</keyword>
<dbReference type="OrthoDB" id="7356530at2"/>
<reference evidence="2 3" key="1">
    <citation type="submission" date="2017-10" db="EMBL/GenBank/DDBJ databases">
        <title>Genome announcement of Methylocella silvestris TVC from permafrost.</title>
        <authorList>
            <person name="Wang J."/>
            <person name="Geng K."/>
            <person name="Ul-Haque F."/>
            <person name="Crombie A.T."/>
            <person name="Street L.E."/>
            <person name="Wookey P.A."/>
            <person name="Murrell J.C."/>
            <person name="Pratscher J."/>
        </authorList>
    </citation>
    <scope>NUCLEOTIDE SEQUENCE [LARGE SCALE GENOMIC DNA]</scope>
    <source>
        <strain evidence="2 3">TVC</strain>
    </source>
</reference>
<feature type="transmembrane region" description="Helical" evidence="1">
    <location>
        <begin position="93"/>
        <end position="115"/>
    </location>
</feature>
<dbReference type="EMBL" id="PDZR01000001">
    <property type="protein sequence ID" value="PNG27983.1"/>
    <property type="molecule type" value="Genomic_DNA"/>
</dbReference>
<evidence type="ECO:0008006" key="4">
    <source>
        <dbReference type="Google" id="ProtNLM"/>
    </source>
</evidence>
<name>A0A2J7TMJ0_METSI</name>
<protein>
    <recommendedName>
        <fullName evidence="4">Copper resistance protein D domain-containing protein</fullName>
    </recommendedName>
</protein>
<gene>
    <name evidence="2" type="ORF">CR492_00380</name>
</gene>
<comment type="caution">
    <text evidence="2">The sequence shown here is derived from an EMBL/GenBank/DDBJ whole genome shotgun (WGS) entry which is preliminary data.</text>
</comment>
<accession>A0A2J7TMJ0</accession>
<feature type="transmembrane region" description="Helical" evidence="1">
    <location>
        <begin position="135"/>
        <end position="155"/>
    </location>
</feature>
<evidence type="ECO:0000313" key="3">
    <source>
        <dbReference type="Proteomes" id="UP000236286"/>
    </source>
</evidence>
<evidence type="ECO:0000256" key="1">
    <source>
        <dbReference type="SAM" id="Phobius"/>
    </source>
</evidence>
<feature type="transmembrane region" description="Helical" evidence="1">
    <location>
        <begin position="53"/>
        <end position="73"/>
    </location>
</feature>
<keyword evidence="1" id="KW-1133">Transmembrane helix</keyword>
<dbReference type="RefSeq" id="WP_102842290.1">
    <property type="nucleotide sequence ID" value="NZ_PDZR01000001.1"/>
</dbReference>
<dbReference type="Proteomes" id="UP000236286">
    <property type="component" value="Unassembled WGS sequence"/>
</dbReference>
<feature type="transmembrane region" description="Helical" evidence="1">
    <location>
        <begin position="12"/>
        <end position="33"/>
    </location>
</feature>
<evidence type="ECO:0000313" key="2">
    <source>
        <dbReference type="EMBL" id="PNG27983.1"/>
    </source>
</evidence>